<proteinExistence type="predicted"/>
<dbReference type="EMBL" id="WIPF01000002">
    <property type="protein sequence ID" value="KAF3231972.1"/>
    <property type="molecule type" value="Genomic_DNA"/>
</dbReference>
<sequence>MSDRLILTPILPNGISIEQLNSITKVAIYLGLDSPDLKYFYDACDLIFGNSELGNRNLSFRRPALQFAAEMGGHLTELLPTATLDRLLALKAAIGANHVAFAVYQLCILRRRPWLKVSKKAGSGSRSGFGSELKPRIEIESPIEKGQYGLAGWEGDEKQKHMRAGSLRCGK</sequence>
<name>A0A6G1MLU6_ORBOL</name>
<accession>A0A6G1MLU6</accession>
<dbReference type="AlphaFoldDB" id="A0A6G1MLU6"/>
<protein>
    <submittedName>
        <fullName evidence="1">Uncharacterized protein</fullName>
    </submittedName>
</protein>
<evidence type="ECO:0000313" key="2">
    <source>
        <dbReference type="Proteomes" id="UP000483672"/>
    </source>
</evidence>
<organism evidence="1 2">
    <name type="scientific">Orbilia oligospora</name>
    <name type="common">Nematode-trapping fungus</name>
    <name type="synonym">Arthrobotrys oligospora</name>
    <dbReference type="NCBI Taxonomy" id="2813651"/>
    <lineage>
        <taxon>Eukaryota</taxon>
        <taxon>Fungi</taxon>
        <taxon>Dikarya</taxon>
        <taxon>Ascomycota</taxon>
        <taxon>Pezizomycotina</taxon>
        <taxon>Orbiliomycetes</taxon>
        <taxon>Orbiliales</taxon>
        <taxon>Orbiliaceae</taxon>
        <taxon>Orbilia</taxon>
    </lineage>
</organism>
<reference evidence="1 2" key="1">
    <citation type="submission" date="2019-06" db="EMBL/GenBank/DDBJ databases">
        <authorList>
            <person name="Palmer J.M."/>
        </authorList>
    </citation>
    <scope>NUCLEOTIDE SEQUENCE [LARGE SCALE GENOMIC DNA]</scope>
    <source>
        <strain evidence="1 2">TWF191</strain>
    </source>
</reference>
<gene>
    <name evidence="1" type="ORF">TWF191_003947</name>
</gene>
<comment type="caution">
    <text evidence="1">The sequence shown here is derived from an EMBL/GenBank/DDBJ whole genome shotgun (WGS) entry which is preliminary data.</text>
</comment>
<evidence type="ECO:0000313" key="1">
    <source>
        <dbReference type="EMBL" id="KAF3231972.1"/>
    </source>
</evidence>
<dbReference type="Proteomes" id="UP000483672">
    <property type="component" value="Unassembled WGS sequence"/>
</dbReference>